<dbReference type="Proteomes" id="UP000688947">
    <property type="component" value="Unassembled WGS sequence"/>
</dbReference>
<evidence type="ECO:0000313" key="1">
    <source>
        <dbReference type="EMBL" id="KAG6968357.1"/>
    </source>
</evidence>
<dbReference type="EMBL" id="JAENGZ010000121">
    <property type="protein sequence ID" value="KAG6968357.1"/>
    <property type="molecule type" value="Genomic_DNA"/>
</dbReference>
<sequence length="111" mass="12653">MSRYADGLDRSSQQGTFESKKECRLEALSSSLFLDRLSIAAVVDGAQRLAVLRFRQAWLAYASVAPLAQKANRRRAFKLWRHACNRTRMQFIRTPTRAFGEAMAYEPPPDT</sequence>
<name>A0A8T1UUX1_9STRA</name>
<dbReference type="AlphaFoldDB" id="A0A8T1UUX1"/>
<evidence type="ECO:0000313" key="2">
    <source>
        <dbReference type="Proteomes" id="UP000688947"/>
    </source>
</evidence>
<accession>A0A8T1UUX1</accession>
<protein>
    <submittedName>
        <fullName evidence="1">Uncharacterized protein</fullName>
    </submittedName>
</protein>
<proteinExistence type="predicted"/>
<gene>
    <name evidence="1" type="ORF">JG687_00003792</name>
</gene>
<reference evidence="1" key="1">
    <citation type="submission" date="2021-01" db="EMBL/GenBank/DDBJ databases">
        <title>Phytophthora aleatoria, a newly-described species from Pinus radiata is distinct from Phytophthora cactorum isolates based on comparative genomics.</title>
        <authorList>
            <person name="Mcdougal R."/>
            <person name="Panda P."/>
            <person name="Williams N."/>
            <person name="Studholme D.J."/>
        </authorList>
    </citation>
    <scope>NUCLEOTIDE SEQUENCE</scope>
    <source>
        <strain evidence="1">NZFS 3830</strain>
    </source>
</reference>
<comment type="caution">
    <text evidence="1">The sequence shown here is derived from an EMBL/GenBank/DDBJ whole genome shotgun (WGS) entry which is preliminary data.</text>
</comment>
<organism evidence="1 2">
    <name type="scientific">Phytophthora cactorum</name>
    <dbReference type="NCBI Taxonomy" id="29920"/>
    <lineage>
        <taxon>Eukaryota</taxon>
        <taxon>Sar</taxon>
        <taxon>Stramenopiles</taxon>
        <taxon>Oomycota</taxon>
        <taxon>Peronosporomycetes</taxon>
        <taxon>Peronosporales</taxon>
        <taxon>Peronosporaceae</taxon>
        <taxon>Phytophthora</taxon>
    </lineage>
</organism>